<dbReference type="GO" id="GO:0016887">
    <property type="term" value="F:ATP hydrolysis activity"/>
    <property type="evidence" value="ECO:0007669"/>
    <property type="project" value="InterPro"/>
</dbReference>
<evidence type="ECO:0000313" key="15">
    <source>
        <dbReference type="Proteomes" id="UP000234239"/>
    </source>
</evidence>
<dbReference type="PROSITE" id="PS00211">
    <property type="entry name" value="ABC_TRANSPORTER_1"/>
    <property type="match status" value="1"/>
</dbReference>
<evidence type="ECO:0000313" key="13">
    <source>
        <dbReference type="EMBL" id="PKZ23442.1"/>
    </source>
</evidence>
<evidence type="ECO:0000256" key="6">
    <source>
        <dbReference type="ARBA" id="ARBA00022967"/>
    </source>
</evidence>
<dbReference type="PANTHER" id="PTHR43166">
    <property type="entry name" value="AMINO ACID IMPORT ATP-BINDING PROTEIN"/>
    <property type="match status" value="1"/>
</dbReference>
<evidence type="ECO:0000256" key="2">
    <source>
        <dbReference type="ARBA" id="ARBA00022448"/>
    </source>
</evidence>
<evidence type="ECO:0000259" key="11">
    <source>
        <dbReference type="PROSITE" id="PS50893"/>
    </source>
</evidence>
<dbReference type="SUPFAM" id="SSF55021">
    <property type="entry name" value="ACT-like"/>
    <property type="match status" value="1"/>
</dbReference>
<reference evidence="14" key="2">
    <citation type="submission" date="2016-01" db="EMBL/GenBank/DDBJ databases">
        <title>Six Aerococcus type strain genome sequencing and assembly using PacBio and Illumina Hiseq.</title>
        <authorList>
            <person name="Carkaci D."/>
            <person name="Dargis R."/>
            <person name="Nielsen X.C."/>
            <person name="Skovgaard O."/>
            <person name="Fuursted K."/>
            <person name="Christensen J.J."/>
        </authorList>
    </citation>
    <scope>NUCLEOTIDE SEQUENCE [LARGE SCALE GENOMIC DNA]</scope>
    <source>
        <strain evidence="14">CCUG43001</strain>
    </source>
</reference>
<keyword evidence="5 12" id="KW-0067">ATP-binding</keyword>
<evidence type="ECO:0000256" key="9">
    <source>
        <dbReference type="ARBA" id="ARBA00049360"/>
    </source>
</evidence>
<evidence type="ECO:0000313" key="12">
    <source>
        <dbReference type="EMBL" id="AMB94562.1"/>
    </source>
</evidence>
<dbReference type="InterPro" id="IPR017871">
    <property type="entry name" value="ABC_transporter-like_CS"/>
</dbReference>
<dbReference type="EMBL" id="CP014160">
    <property type="protein sequence ID" value="AMB94562.1"/>
    <property type="molecule type" value="Genomic_DNA"/>
</dbReference>
<evidence type="ECO:0000256" key="8">
    <source>
        <dbReference type="ARBA" id="ARBA00023136"/>
    </source>
</evidence>
<keyword evidence="7" id="KW-0029">Amino-acid transport</keyword>
<keyword evidence="2" id="KW-0813">Transport</keyword>
<comment type="similarity">
    <text evidence="1">Belongs to the ABC transporter superfamily.</text>
</comment>
<evidence type="ECO:0000256" key="3">
    <source>
        <dbReference type="ARBA" id="ARBA00022475"/>
    </source>
</evidence>
<dbReference type="GO" id="GO:0005524">
    <property type="term" value="F:ATP binding"/>
    <property type="evidence" value="ECO:0007669"/>
    <property type="project" value="UniProtKB-KW"/>
</dbReference>
<dbReference type="OrthoDB" id="9802264at2"/>
<dbReference type="Gene3D" id="3.30.70.260">
    <property type="match status" value="1"/>
</dbReference>
<dbReference type="GO" id="GO:0005886">
    <property type="term" value="C:plasma membrane"/>
    <property type="evidence" value="ECO:0007669"/>
    <property type="project" value="UniProtKB-ARBA"/>
</dbReference>
<dbReference type="Gene3D" id="3.40.50.300">
    <property type="entry name" value="P-loop containing nucleotide triphosphate hydrolases"/>
    <property type="match status" value="1"/>
</dbReference>
<name>A0A0X8FC28_9LACT</name>
<dbReference type="PANTHER" id="PTHR43166:SF30">
    <property type="entry name" value="METHIONINE IMPORT ATP-BINDING PROTEIN METN"/>
    <property type="match status" value="1"/>
</dbReference>
<proteinExistence type="inferred from homology"/>
<reference evidence="12 14" key="1">
    <citation type="journal article" date="2016" name="Genome Announc.">
        <title>Complete Genome Sequences of Aerococcus christensenii CCUG 28831T, Aerococcus sanguinicola CCUG 43001T, Aerococcus urinae CCUG 36881T, Aerococcus urinaeequi CCUG 28094T, Aerococcus urinaehominis CCUG 42038 BT, and Aerococcus viridans CCUG 4311T.</title>
        <authorList>
            <person name="Carkaci D."/>
            <person name="Dargis R."/>
            <person name="Nielsen X.C."/>
            <person name="Skovgaard O."/>
            <person name="Fuursted K."/>
            <person name="Christensen J.J."/>
        </authorList>
    </citation>
    <scope>NUCLEOTIDE SEQUENCE [LARGE SCALE GENOMIC DNA]</scope>
    <source>
        <strain evidence="12 14">CCUG43001</strain>
    </source>
</reference>
<dbReference type="RefSeq" id="WP_067975518.1">
    <property type="nucleotide sequence ID" value="NZ_CAJHKM010000002.1"/>
</dbReference>
<dbReference type="Proteomes" id="UP000069912">
    <property type="component" value="Chromosome"/>
</dbReference>
<dbReference type="CDD" id="cd03258">
    <property type="entry name" value="ABC_MetN_methionine_transporter"/>
    <property type="match status" value="1"/>
</dbReference>
<keyword evidence="6" id="KW-1278">Translocase</keyword>
<comment type="catalytic activity">
    <reaction evidence="9">
        <text>ATP + H2O = ADP + phosphate + H(+)</text>
        <dbReference type="Rhea" id="RHEA:13065"/>
        <dbReference type="ChEBI" id="CHEBI:15377"/>
        <dbReference type="ChEBI" id="CHEBI:15378"/>
        <dbReference type="ChEBI" id="CHEBI:30616"/>
        <dbReference type="ChEBI" id="CHEBI:43474"/>
        <dbReference type="ChEBI" id="CHEBI:456216"/>
    </reaction>
</comment>
<dbReference type="SMART" id="SM00382">
    <property type="entry name" value="AAA"/>
    <property type="match status" value="1"/>
</dbReference>
<dbReference type="Pfam" id="PF00005">
    <property type="entry name" value="ABC_tran"/>
    <property type="match status" value="1"/>
</dbReference>
<dbReference type="SMART" id="SM00930">
    <property type="entry name" value="NIL"/>
    <property type="match status" value="1"/>
</dbReference>
<evidence type="ECO:0000256" key="7">
    <source>
        <dbReference type="ARBA" id="ARBA00022970"/>
    </source>
</evidence>
<dbReference type="PROSITE" id="PS50893">
    <property type="entry name" value="ABC_TRANSPORTER_2"/>
    <property type="match status" value="1"/>
</dbReference>
<keyword evidence="3" id="KW-1003">Cell membrane</keyword>
<evidence type="ECO:0000256" key="5">
    <source>
        <dbReference type="ARBA" id="ARBA00022840"/>
    </source>
</evidence>
<keyword evidence="14" id="KW-1185">Reference proteome</keyword>
<feature type="domain" description="ABC transporter" evidence="11">
    <location>
        <begin position="4"/>
        <end position="241"/>
    </location>
</feature>
<dbReference type="InterPro" id="IPR050086">
    <property type="entry name" value="MetN_ABC_transporter-like"/>
</dbReference>
<evidence type="ECO:0000256" key="4">
    <source>
        <dbReference type="ARBA" id="ARBA00022741"/>
    </source>
</evidence>
<dbReference type="InterPro" id="IPR027417">
    <property type="entry name" value="P-loop_NTPase"/>
</dbReference>
<evidence type="ECO:0000313" key="14">
    <source>
        <dbReference type="Proteomes" id="UP000069912"/>
    </source>
</evidence>
<evidence type="ECO:0000256" key="10">
    <source>
        <dbReference type="ARBA" id="ARBA00055994"/>
    </source>
</evidence>
<dbReference type="Pfam" id="PF09383">
    <property type="entry name" value="NIL"/>
    <property type="match status" value="1"/>
</dbReference>
<dbReference type="EMBL" id="PKGY01000001">
    <property type="protein sequence ID" value="PKZ23442.1"/>
    <property type="molecule type" value="Genomic_DNA"/>
</dbReference>
<comment type="function">
    <text evidence="10">Part of the ABC transporter FtsEX involved in cellular division. Has ATPase activity. Essential for cell division and viability.</text>
</comment>
<dbReference type="SUPFAM" id="SSF52540">
    <property type="entry name" value="P-loop containing nucleoside triphosphate hydrolases"/>
    <property type="match status" value="1"/>
</dbReference>
<organism evidence="12 14">
    <name type="scientific">Aerococcus sanguinicola</name>
    <dbReference type="NCBI Taxonomy" id="119206"/>
    <lineage>
        <taxon>Bacteria</taxon>
        <taxon>Bacillati</taxon>
        <taxon>Bacillota</taxon>
        <taxon>Bacilli</taxon>
        <taxon>Lactobacillales</taxon>
        <taxon>Aerococcaceae</taxon>
        <taxon>Aerococcus</taxon>
    </lineage>
</organism>
<dbReference type="AlphaFoldDB" id="A0A0X8FC28"/>
<protein>
    <submittedName>
        <fullName evidence="12">Methionine ABC transporter ATP-binding protein</fullName>
    </submittedName>
</protein>
<dbReference type="FunFam" id="3.40.50.300:FF:000056">
    <property type="entry name" value="Cell division ATP-binding protein FtsE"/>
    <property type="match status" value="1"/>
</dbReference>
<dbReference type="InterPro" id="IPR003439">
    <property type="entry name" value="ABC_transporter-like_ATP-bd"/>
</dbReference>
<dbReference type="InterPro" id="IPR003593">
    <property type="entry name" value="AAA+_ATPase"/>
</dbReference>
<dbReference type="KEGG" id="asan:AWM72_07260"/>
<accession>A0A0X8FC28</accession>
<dbReference type="InterPro" id="IPR018449">
    <property type="entry name" value="NIL_domain"/>
</dbReference>
<dbReference type="Proteomes" id="UP000234239">
    <property type="component" value="Unassembled WGS sequence"/>
</dbReference>
<gene>
    <name evidence="12" type="ORF">AWM72_07260</name>
    <name evidence="13" type="ORF">CYJ28_02495</name>
</gene>
<dbReference type="InterPro" id="IPR041701">
    <property type="entry name" value="MetN_ABC"/>
</dbReference>
<keyword evidence="8" id="KW-0472">Membrane</keyword>
<dbReference type="GO" id="GO:0006865">
    <property type="term" value="P:amino acid transport"/>
    <property type="evidence" value="ECO:0007669"/>
    <property type="project" value="UniProtKB-KW"/>
</dbReference>
<reference evidence="13 15" key="3">
    <citation type="submission" date="2017-12" db="EMBL/GenBank/DDBJ databases">
        <title>Phylogenetic diversity of female urinary microbiome.</title>
        <authorList>
            <person name="Thomas-White K."/>
            <person name="Wolfe A.J."/>
        </authorList>
    </citation>
    <scope>NUCLEOTIDE SEQUENCE [LARGE SCALE GENOMIC DNA]</scope>
    <source>
        <strain evidence="13 15">UMB0139</strain>
    </source>
</reference>
<dbReference type="InterPro" id="IPR045865">
    <property type="entry name" value="ACT-like_dom_sf"/>
</dbReference>
<sequence>MIDLQNVDVTFDTASGKVHAVRDVSLSIAKGEIFGVIGYSGAGKSTLVRTINMLQAPTSGTVRVSDYEMTALNNSDLRKARKNIGMIFQHFNLMNARTIAGNVAFPLQDSGLSKEEIREKVDRLLELVNLSDRRDAYPSQLSGGQKQRVAIARALANDPDVLLCDEATSALDPKTTRSILQLLKTVNEQLGVTIVIITHEMSVIKEICDRVAVMQDGYVMEEGSIFDIFSNPQTELTRNFIESASPTEKGIASVLANSQLVDVNSSDRIIRIDFAGADTGDPLVARLARDFGVLPSILYANIEVLQGIPTGTMLVSISGDDQAMADAVKFIDDNGVKWREYQVEGNGGVE</sequence>
<dbReference type="GeneID" id="92903861"/>
<evidence type="ECO:0000256" key="1">
    <source>
        <dbReference type="ARBA" id="ARBA00005417"/>
    </source>
</evidence>
<keyword evidence="4" id="KW-0547">Nucleotide-binding</keyword>